<evidence type="ECO:0000313" key="6">
    <source>
        <dbReference type="EMBL" id="SCL31365.1"/>
    </source>
</evidence>
<feature type="domain" description="Zinc finger DksA/TraR C4-type" evidence="5">
    <location>
        <begin position="72"/>
        <end position="106"/>
    </location>
</feature>
<dbReference type="InterPro" id="IPR037187">
    <property type="entry name" value="DnaK_N"/>
</dbReference>
<dbReference type="PROSITE" id="PS51128">
    <property type="entry name" value="ZF_DKSA_2"/>
    <property type="match status" value="1"/>
</dbReference>
<dbReference type="Gene3D" id="1.20.120.910">
    <property type="entry name" value="DksA, coiled-coil domain"/>
    <property type="match status" value="1"/>
</dbReference>
<proteinExistence type="predicted"/>
<gene>
    <name evidence="6" type="ORF">GA0070624_4254</name>
</gene>
<dbReference type="InterPro" id="IPR000962">
    <property type="entry name" value="Znf_DskA_TraR"/>
</dbReference>
<dbReference type="PROSITE" id="PS01102">
    <property type="entry name" value="ZF_DKSA_1"/>
    <property type="match status" value="1"/>
</dbReference>
<dbReference type="AlphaFoldDB" id="A0A1C6SQF1"/>
<accession>A0A1C6SQF1</accession>
<evidence type="ECO:0000256" key="1">
    <source>
        <dbReference type="ARBA" id="ARBA00022723"/>
    </source>
</evidence>
<evidence type="ECO:0000256" key="3">
    <source>
        <dbReference type="ARBA" id="ARBA00022833"/>
    </source>
</evidence>
<evidence type="ECO:0000256" key="4">
    <source>
        <dbReference type="PROSITE-ProRule" id="PRU00510"/>
    </source>
</evidence>
<keyword evidence="1" id="KW-0479">Metal-binding</keyword>
<protein>
    <submittedName>
        <fullName evidence="6">Transcriptional regulator, TraR/DksA family</fullName>
    </submittedName>
</protein>
<keyword evidence="3" id="KW-0862">Zinc</keyword>
<reference evidence="7" key="1">
    <citation type="submission" date="2016-06" db="EMBL/GenBank/DDBJ databases">
        <authorList>
            <person name="Varghese N."/>
            <person name="Submissions Spin"/>
        </authorList>
    </citation>
    <scope>NUCLEOTIDE SEQUENCE [LARGE SCALE GENOMIC DNA]</scope>
    <source>
        <strain evidence="7">DSM 45431</strain>
    </source>
</reference>
<organism evidence="6 7">
    <name type="scientific">Micromonospora rhizosphaerae</name>
    <dbReference type="NCBI Taxonomy" id="568872"/>
    <lineage>
        <taxon>Bacteria</taxon>
        <taxon>Bacillati</taxon>
        <taxon>Actinomycetota</taxon>
        <taxon>Actinomycetes</taxon>
        <taxon>Micromonosporales</taxon>
        <taxon>Micromonosporaceae</taxon>
        <taxon>Micromonospora</taxon>
    </lineage>
</organism>
<name>A0A1C6SQF1_9ACTN</name>
<evidence type="ECO:0000256" key="2">
    <source>
        <dbReference type="ARBA" id="ARBA00022771"/>
    </source>
</evidence>
<dbReference type="RefSeq" id="WP_245718913.1">
    <property type="nucleotide sequence ID" value="NZ_FMHV01000002.1"/>
</dbReference>
<keyword evidence="2" id="KW-0863">Zinc-finger</keyword>
<dbReference type="SUPFAM" id="SSF57716">
    <property type="entry name" value="Glucocorticoid receptor-like (DNA-binding domain)"/>
    <property type="match status" value="1"/>
</dbReference>
<keyword evidence="7" id="KW-1185">Reference proteome</keyword>
<dbReference type="Pfam" id="PF01258">
    <property type="entry name" value="zf-dskA_traR"/>
    <property type="match status" value="1"/>
</dbReference>
<dbReference type="GO" id="GO:0008270">
    <property type="term" value="F:zinc ion binding"/>
    <property type="evidence" value="ECO:0007669"/>
    <property type="project" value="UniProtKB-KW"/>
</dbReference>
<dbReference type="STRING" id="568872.GA0070624_4254"/>
<sequence>MSTGTRDTRNQQWLTELRTTLTNEFEAQTAQLTQLTADTGDPAEAHTQAALIAATRQSLEQISDALRRIADGSYGSCEKCGGQIPPARLEVLPQARFCVPCQEKQNR</sequence>
<dbReference type="PANTHER" id="PTHR33823:SF4">
    <property type="entry name" value="GENERAL STRESS PROTEIN 16O"/>
    <property type="match status" value="1"/>
</dbReference>
<evidence type="ECO:0000313" key="7">
    <source>
        <dbReference type="Proteomes" id="UP000199413"/>
    </source>
</evidence>
<dbReference type="EMBL" id="FMHV01000002">
    <property type="protein sequence ID" value="SCL31365.1"/>
    <property type="molecule type" value="Genomic_DNA"/>
</dbReference>
<dbReference type="SUPFAM" id="SSF109635">
    <property type="entry name" value="DnaK suppressor protein DksA, alpha-hairpin domain"/>
    <property type="match status" value="1"/>
</dbReference>
<dbReference type="InterPro" id="IPR020458">
    <property type="entry name" value="Znf_DskA_TraR_CS"/>
</dbReference>
<feature type="zinc finger region" description="dksA C4-type" evidence="4">
    <location>
        <begin position="77"/>
        <end position="101"/>
    </location>
</feature>
<dbReference type="Proteomes" id="UP000199413">
    <property type="component" value="Unassembled WGS sequence"/>
</dbReference>
<evidence type="ECO:0000259" key="5">
    <source>
        <dbReference type="Pfam" id="PF01258"/>
    </source>
</evidence>
<dbReference type="PANTHER" id="PTHR33823">
    <property type="entry name" value="RNA POLYMERASE-BINDING TRANSCRIPTION FACTOR DKSA-RELATED"/>
    <property type="match status" value="1"/>
</dbReference>